<dbReference type="EMBL" id="CAIX01000233">
    <property type="protein sequence ID" value="CCI10386.1"/>
    <property type="molecule type" value="Genomic_DNA"/>
</dbReference>
<comment type="caution">
    <text evidence="3">The sequence shown here is derived from an EMBL/GenBank/DDBJ whole genome shotgun (WGS) entry which is preliminary data.</text>
</comment>
<protein>
    <submittedName>
        <fullName evidence="3">Uncharacterized protein</fullName>
    </submittedName>
</protein>
<evidence type="ECO:0000256" key="2">
    <source>
        <dbReference type="SAM" id="SignalP"/>
    </source>
</evidence>
<organism evidence="3 4">
    <name type="scientific">Albugo candida</name>
    <dbReference type="NCBI Taxonomy" id="65357"/>
    <lineage>
        <taxon>Eukaryota</taxon>
        <taxon>Sar</taxon>
        <taxon>Stramenopiles</taxon>
        <taxon>Oomycota</taxon>
        <taxon>Peronosporomycetes</taxon>
        <taxon>Albuginales</taxon>
        <taxon>Albuginaceae</taxon>
        <taxon>Albugo</taxon>
    </lineage>
</organism>
<gene>
    <name evidence="3" type="ORF">BN9_096970</name>
</gene>
<keyword evidence="4" id="KW-1185">Reference proteome</keyword>
<sequence>MGKSIMCKFHLLLHLIAAILVAQSEGTGKCPFEEAYKCSLNPIFSLRSFSNLVAMVAKPQRQVTYRCKDAGSLPRKLKLNPAAFSERCERFLYHFNGDKFELSMDTANKKFIPITTIDFIVVPSDSWEVKMKIDWMGRREDVRIIFDVGYEKLIVPKAFETCLQKNKHGKSISNACATITFLPPVGSPFRVEVTYKLIRFHDKNHWIFGREAMKQHQYSFYKYDASTFQIDVGHREKSQKKALQDGKGKMSDRVERLRDAKSDRMADTSTVDLESDSFSQEGFSNEHQRDPGLWLNAARTQSDISGTHHRYDPESWLLDSAAKNSESDYWSFLREKDSQ</sequence>
<dbReference type="AlphaFoldDB" id="A0A024FTM2"/>
<evidence type="ECO:0000313" key="3">
    <source>
        <dbReference type="EMBL" id="CCI10386.1"/>
    </source>
</evidence>
<evidence type="ECO:0000313" key="4">
    <source>
        <dbReference type="Proteomes" id="UP000053237"/>
    </source>
</evidence>
<name>A0A024FTM2_9STRA</name>
<feature type="signal peptide" evidence="2">
    <location>
        <begin position="1"/>
        <end position="26"/>
    </location>
</feature>
<keyword evidence="2" id="KW-0732">Signal</keyword>
<accession>A0A024FTM2</accession>
<proteinExistence type="predicted"/>
<feature type="compositionally biased region" description="Polar residues" evidence="1">
    <location>
        <begin position="267"/>
        <end position="283"/>
    </location>
</feature>
<feature type="chain" id="PRO_5001529255" evidence="2">
    <location>
        <begin position="27"/>
        <end position="339"/>
    </location>
</feature>
<reference evidence="3 4" key="1">
    <citation type="submission" date="2012-05" db="EMBL/GenBank/DDBJ databases">
        <title>Recombination and specialization in a pathogen metapopulation.</title>
        <authorList>
            <person name="Gardiner A."/>
            <person name="Kemen E."/>
            <person name="Schultz-Larsen T."/>
            <person name="MacLean D."/>
            <person name="Van Oosterhout C."/>
            <person name="Jones J.D.G."/>
        </authorList>
    </citation>
    <scope>NUCLEOTIDE SEQUENCE [LARGE SCALE GENOMIC DNA]</scope>
    <source>
        <strain evidence="3 4">Ac Nc2</strain>
    </source>
</reference>
<dbReference type="InParanoid" id="A0A024FTM2"/>
<evidence type="ECO:0000256" key="1">
    <source>
        <dbReference type="SAM" id="MobiDB-lite"/>
    </source>
</evidence>
<dbReference type="Proteomes" id="UP000053237">
    <property type="component" value="Unassembled WGS sequence"/>
</dbReference>
<feature type="region of interest" description="Disordered" evidence="1">
    <location>
        <begin position="236"/>
        <end position="298"/>
    </location>
</feature>
<feature type="compositionally biased region" description="Basic and acidic residues" evidence="1">
    <location>
        <begin position="242"/>
        <end position="266"/>
    </location>
</feature>